<evidence type="ECO:0000313" key="1">
    <source>
        <dbReference type="EMBL" id="CAB4124097.1"/>
    </source>
</evidence>
<dbReference type="EMBL" id="LR796177">
    <property type="protein sequence ID" value="CAB4124097.1"/>
    <property type="molecule type" value="Genomic_DNA"/>
</dbReference>
<sequence>MEEIKEKPLHPTSLTTQILMFLLKCKDNWATHGCSFYMPSVQQVFPIGTTEKAQRRFMKRLINDDLVNGYVCGCRGDYEITTKGLDLLMEDCTIGCGHVKEYRNSSFC</sequence>
<name>A0A6J5KT95_9CAUD</name>
<proteinExistence type="predicted"/>
<reference evidence="1" key="1">
    <citation type="submission" date="2020-04" db="EMBL/GenBank/DDBJ databases">
        <authorList>
            <person name="Chiriac C."/>
            <person name="Salcher M."/>
            <person name="Ghai R."/>
            <person name="Kavagutti S V."/>
        </authorList>
    </citation>
    <scope>NUCLEOTIDE SEQUENCE</scope>
</reference>
<evidence type="ECO:0000313" key="2">
    <source>
        <dbReference type="EMBL" id="CAB4240729.1"/>
    </source>
</evidence>
<dbReference type="EMBL" id="LR797816">
    <property type="protein sequence ID" value="CAB4240729.1"/>
    <property type="molecule type" value="Genomic_DNA"/>
</dbReference>
<accession>A0A6J5KT95</accession>
<protein>
    <submittedName>
        <fullName evidence="1">Uncharacterized protein</fullName>
    </submittedName>
</protein>
<gene>
    <name evidence="2" type="ORF">UFOVP34_3</name>
    <name evidence="1" type="ORF">UFOVP51_17</name>
</gene>
<organism evidence="1">
    <name type="scientific">uncultured Caudovirales phage</name>
    <dbReference type="NCBI Taxonomy" id="2100421"/>
    <lineage>
        <taxon>Viruses</taxon>
        <taxon>Duplodnaviria</taxon>
        <taxon>Heunggongvirae</taxon>
        <taxon>Uroviricota</taxon>
        <taxon>Caudoviricetes</taxon>
        <taxon>Peduoviridae</taxon>
        <taxon>Maltschvirus</taxon>
        <taxon>Maltschvirus maltsch</taxon>
    </lineage>
</organism>